<feature type="domain" description="Amidase" evidence="1">
    <location>
        <begin position="20"/>
        <end position="187"/>
    </location>
</feature>
<reference evidence="2 3" key="1">
    <citation type="submission" date="2018-06" db="EMBL/GenBank/DDBJ databases">
        <title>Genomic Encyclopedia of Archaeal and Bacterial Type Strains, Phase II (KMG-II): from individual species to whole genera.</title>
        <authorList>
            <person name="Goeker M."/>
        </authorList>
    </citation>
    <scope>NUCLEOTIDE SEQUENCE [LARGE SCALE GENOMIC DNA]</scope>
    <source>
        <strain evidence="2 3">DSM 24525</strain>
    </source>
</reference>
<comment type="caution">
    <text evidence="2">The sequence shown here is derived from an EMBL/GenBank/DDBJ whole genome shotgun (WGS) entry which is preliminary data.</text>
</comment>
<dbReference type="PANTHER" id="PTHR46310:SF7">
    <property type="entry name" value="AMIDASE 1"/>
    <property type="match status" value="1"/>
</dbReference>
<dbReference type="OrthoDB" id="9777859at2"/>
<dbReference type="Proteomes" id="UP000249688">
    <property type="component" value="Unassembled WGS sequence"/>
</dbReference>
<organism evidence="2 3">
    <name type="scientific">Humitalea rosea</name>
    <dbReference type="NCBI Taxonomy" id="990373"/>
    <lineage>
        <taxon>Bacteria</taxon>
        <taxon>Pseudomonadati</taxon>
        <taxon>Pseudomonadota</taxon>
        <taxon>Alphaproteobacteria</taxon>
        <taxon>Acetobacterales</taxon>
        <taxon>Roseomonadaceae</taxon>
        <taxon>Humitalea</taxon>
    </lineage>
</organism>
<dbReference type="PANTHER" id="PTHR46310">
    <property type="entry name" value="AMIDASE 1"/>
    <property type="match status" value="1"/>
</dbReference>
<dbReference type="SUPFAM" id="SSF75304">
    <property type="entry name" value="Amidase signature (AS) enzymes"/>
    <property type="match status" value="1"/>
</dbReference>
<dbReference type="NCBIfam" id="NF006169">
    <property type="entry name" value="PRK08310.1"/>
    <property type="match status" value="1"/>
</dbReference>
<evidence type="ECO:0000313" key="3">
    <source>
        <dbReference type="Proteomes" id="UP000249688"/>
    </source>
</evidence>
<sequence>MSDPSDPYGAFMPGPRATLAGAPEGPLAGLSFCAKDLFDIAGHVTGYGNPDWARTHPPAVASAPIIADLVAAGASLAGKSKTVELAYGLTGENIWYGTPINPAAPDRFPGGSSCGSAAAVAGGLVDFALGSDTGGSVRIPASYCGIFGIRPSWGAVNLTGACGLGPSFDTAGWFASTAGVLRRVGDVLLPSNGELGLGPLLRVQEAWVNALPQVATALQPGLAAAERVLGPSLALNVAPEGLVAFYDNFRCAQAAEAWTTLGPWVEATGPAFGPGVKERFEAARDLAPALAARGRAFRSLIQARMRALLAGGAVLAYPTSPAPAPRLGADLATQQAVREATMSVTAIAGLAGLCEVTLPVARHDGAPVGLSLVAGPGRDRALLALAVRVAAEAGLPG</sequence>
<accession>A0A2W7IRC0</accession>
<dbReference type="RefSeq" id="WP_111396725.1">
    <property type="nucleotide sequence ID" value="NZ_QKYU01000003.1"/>
</dbReference>
<dbReference type="Gene3D" id="3.90.1300.10">
    <property type="entry name" value="Amidase signature (AS) domain"/>
    <property type="match status" value="1"/>
</dbReference>
<dbReference type="EMBL" id="QKYU01000003">
    <property type="protein sequence ID" value="PZW49006.1"/>
    <property type="molecule type" value="Genomic_DNA"/>
</dbReference>
<evidence type="ECO:0000313" key="2">
    <source>
        <dbReference type="EMBL" id="PZW49006.1"/>
    </source>
</evidence>
<protein>
    <submittedName>
        <fullName evidence="2">Amidase</fullName>
    </submittedName>
</protein>
<proteinExistence type="predicted"/>
<feature type="domain" description="Amidase" evidence="1">
    <location>
        <begin position="272"/>
        <end position="383"/>
    </location>
</feature>
<keyword evidence="3" id="KW-1185">Reference proteome</keyword>
<gene>
    <name evidence="2" type="ORF">C8P66_10331</name>
</gene>
<dbReference type="InterPro" id="IPR023631">
    <property type="entry name" value="Amidase_dom"/>
</dbReference>
<dbReference type="Pfam" id="PF01425">
    <property type="entry name" value="Amidase"/>
    <property type="match status" value="2"/>
</dbReference>
<dbReference type="InterPro" id="IPR036928">
    <property type="entry name" value="AS_sf"/>
</dbReference>
<dbReference type="AlphaFoldDB" id="A0A2W7IRC0"/>
<evidence type="ECO:0000259" key="1">
    <source>
        <dbReference type="Pfam" id="PF01425"/>
    </source>
</evidence>
<name>A0A2W7IRC0_9PROT</name>